<evidence type="ECO:0000259" key="3">
    <source>
        <dbReference type="Pfam" id="PF25023"/>
    </source>
</evidence>
<gene>
    <name evidence="4" type="ORF">NP064_12595</name>
</gene>
<evidence type="ECO:0000256" key="1">
    <source>
        <dbReference type="ARBA" id="ARBA00022737"/>
    </source>
</evidence>
<dbReference type="Pfam" id="PF25023">
    <property type="entry name" value="TEN_YD-shell"/>
    <property type="match status" value="1"/>
</dbReference>
<dbReference type="PANTHER" id="PTHR32305:SF15">
    <property type="entry name" value="PROTEIN RHSA-RELATED"/>
    <property type="match status" value="1"/>
</dbReference>
<keyword evidence="1" id="KW-0677">Repeat</keyword>
<evidence type="ECO:0000256" key="2">
    <source>
        <dbReference type="SAM" id="MobiDB-lite"/>
    </source>
</evidence>
<proteinExistence type="predicted"/>
<dbReference type="NCBIfam" id="TIGR03696">
    <property type="entry name" value="Rhs_assc_core"/>
    <property type="match status" value="1"/>
</dbReference>
<dbReference type="RefSeq" id="WP_227570659.1">
    <property type="nucleotide sequence ID" value="NZ_CP101988.1"/>
</dbReference>
<feature type="region of interest" description="Disordered" evidence="2">
    <location>
        <begin position="476"/>
        <end position="500"/>
    </location>
</feature>
<dbReference type="Proteomes" id="UP001316189">
    <property type="component" value="Chromosome"/>
</dbReference>
<dbReference type="InterPro" id="IPR022385">
    <property type="entry name" value="Rhs_assc_core"/>
</dbReference>
<keyword evidence="5" id="KW-1185">Reference proteome</keyword>
<dbReference type="EMBL" id="CP101988">
    <property type="protein sequence ID" value="UUI74626.1"/>
    <property type="molecule type" value="Genomic_DNA"/>
</dbReference>
<dbReference type="InterPro" id="IPR056823">
    <property type="entry name" value="TEN-like_YD-shell"/>
</dbReference>
<reference evidence="4 5" key="1">
    <citation type="submission" date="2022-07" db="EMBL/GenBank/DDBJ databases">
        <title>Novel species in genus cellulomonas.</title>
        <authorList>
            <person name="Ye L."/>
        </authorList>
    </citation>
    <scope>NUCLEOTIDE SEQUENCE [LARGE SCALE GENOMIC DNA]</scope>
    <source>
        <strain evidence="5">zg-Y338</strain>
    </source>
</reference>
<evidence type="ECO:0000313" key="4">
    <source>
        <dbReference type="EMBL" id="UUI74626.1"/>
    </source>
</evidence>
<dbReference type="Gene3D" id="2.180.10.10">
    <property type="entry name" value="RHS repeat-associated core"/>
    <property type="match status" value="1"/>
</dbReference>
<sequence length="500" mass="51193">MAYTEQVAYPNDVVTSYDRDDAGQTLGITVAGNGFDLLELAYGYTDAGLLADQATTRSTQSRAPPTSATTSSDFAWDGLGRIEQITGDNAGAFAFDAAGSVTALADGRTLAYDSARQVTTLATPATGSVPATTTAYAYDARGNRATATTDTGPTAGTVGHTYNQANQLTSVTGLDGTTTSYTYAATGLRATATTGTVVEQYTWDALAGIPLLLTDVSHAYVYGNGSTPLAQVDLGDASVDYLHTDALGSVRSTTDHTGSVTSDADYDAYGVPQAVTDVLCAVITRFGYAGEYTDPTGYLYLRARYYDPASAQFLTRDPLEATTGNPYGYTDGNPLQFTDPLGLDWWNPGTWTGATWDNVSLGLGVAGAIVTATGVGAPVGAALIALSLGANAGAMAANYSEGNCVAAAMGIVGFIPGIGKVGGKIGAAAAGTAVARGGSVAAKTARTGADDVLNGVRLRAQLTGEEISGGHAFQKHVNDQGSSQGSRRGHSLPPTSRMWC</sequence>
<protein>
    <submittedName>
        <fullName evidence="4">RHS repeat-associated core domain-containing protein</fullName>
    </submittedName>
</protein>
<organism evidence="4 5">
    <name type="scientific">Cellulomonas chengniuliangii</name>
    <dbReference type="NCBI Taxonomy" id="2968084"/>
    <lineage>
        <taxon>Bacteria</taxon>
        <taxon>Bacillati</taxon>
        <taxon>Actinomycetota</taxon>
        <taxon>Actinomycetes</taxon>
        <taxon>Micrococcales</taxon>
        <taxon>Cellulomonadaceae</taxon>
        <taxon>Cellulomonas</taxon>
    </lineage>
</organism>
<feature type="domain" description="Teneurin-like YD-shell" evidence="3">
    <location>
        <begin position="67"/>
        <end position="317"/>
    </location>
</feature>
<name>A0ABY5KVT1_9CELL</name>
<dbReference type="InterPro" id="IPR050708">
    <property type="entry name" value="T6SS_VgrG/RHS"/>
</dbReference>
<accession>A0ABY5KVT1</accession>
<dbReference type="PANTHER" id="PTHR32305">
    <property type="match status" value="1"/>
</dbReference>
<evidence type="ECO:0000313" key="5">
    <source>
        <dbReference type="Proteomes" id="UP001316189"/>
    </source>
</evidence>